<dbReference type="PATRIC" id="fig|272562.8.peg.312"/>
<protein>
    <recommendedName>
        <fullName evidence="3">DUF2508 domain-containing protein</fullName>
    </recommendedName>
</protein>
<dbReference type="GeneID" id="44996612"/>
<evidence type="ECO:0000313" key="2">
    <source>
        <dbReference type="Proteomes" id="UP000000814"/>
    </source>
</evidence>
<dbReference type="PIR" id="F96915">
    <property type="entry name" value="F96915"/>
</dbReference>
<dbReference type="Proteomes" id="UP000000814">
    <property type="component" value="Chromosome"/>
</dbReference>
<dbReference type="OrthoDB" id="1809893at2"/>
<dbReference type="RefSeq" id="WP_010963455.1">
    <property type="nucleotide sequence ID" value="NC_003030.1"/>
</dbReference>
<evidence type="ECO:0000313" key="1">
    <source>
        <dbReference type="EMBL" id="AAK78113.1"/>
    </source>
</evidence>
<name>Q97MR3_CLOAB</name>
<reference evidence="1 2" key="1">
    <citation type="journal article" date="2001" name="J. Bacteriol.">
        <title>Genome sequence and comparative analysis of the solvent-producing bacterium Clostridium acetobutylicum.</title>
        <authorList>
            <person name="Nolling J."/>
            <person name="Breton G."/>
            <person name="Omelchenko M.V."/>
            <person name="Makarova K.S."/>
            <person name="Zeng Q."/>
            <person name="Gibson R."/>
            <person name="Lee H.M."/>
            <person name="Dubois J."/>
            <person name="Qiu D."/>
            <person name="Hitti J."/>
            <person name="Wolf Y.I."/>
            <person name="Tatusov R.L."/>
            <person name="Sabathe F."/>
            <person name="Doucette-Stamm L."/>
            <person name="Soucaille P."/>
            <person name="Daly M.J."/>
            <person name="Bennett G.N."/>
            <person name="Koonin E.V."/>
            <person name="Smith D.R."/>
        </authorList>
    </citation>
    <scope>NUCLEOTIDE SEQUENCE [LARGE SCALE GENOMIC DNA]</scope>
    <source>
        <strain evidence="2">ATCC 824 / DSM 792 / JCM 1419 / LMG 5710 / VKM B-1787</strain>
    </source>
</reference>
<dbReference type="AlphaFoldDB" id="Q97MR3"/>
<dbReference type="KEGG" id="cac:CA_C0128"/>
<gene>
    <name evidence="1" type="ordered locus">CA_C0128</name>
</gene>
<evidence type="ECO:0008006" key="3">
    <source>
        <dbReference type="Google" id="ProtNLM"/>
    </source>
</evidence>
<dbReference type="HOGENOM" id="CLU_175291_1_0_9"/>
<dbReference type="eggNOG" id="ENOG50305U8">
    <property type="taxonomic scope" value="Bacteria"/>
</dbReference>
<keyword evidence="2" id="KW-1185">Reference proteome</keyword>
<proteinExistence type="predicted"/>
<organism evidence="1 2">
    <name type="scientific">Clostridium acetobutylicum (strain ATCC 824 / DSM 792 / JCM 1419 / IAM 19013 / LMG 5710 / NBRC 13948 / NRRL B-527 / VKM B-1787 / 2291 / W)</name>
    <dbReference type="NCBI Taxonomy" id="272562"/>
    <lineage>
        <taxon>Bacteria</taxon>
        <taxon>Bacillati</taxon>
        <taxon>Bacillota</taxon>
        <taxon>Clostridia</taxon>
        <taxon>Eubacteriales</taxon>
        <taxon>Clostridiaceae</taxon>
        <taxon>Clostridium</taxon>
    </lineage>
</organism>
<dbReference type="InterPro" id="IPR019644">
    <property type="entry name" value="DUF2508"/>
</dbReference>
<dbReference type="STRING" id="272562.CA_C0128"/>
<accession>Q97MR3</accession>
<dbReference type="EMBL" id="AE001437">
    <property type="protein sequence ID" value="AAK78113.1"/>
    <property type="molecule type" value="Genomic_DNA"/>
</dbReference>
<sequence>MKKNMSDKGSGFQVDVQSLILEIEQARREMQNCMNYFQNVGNEPNLIDYAIYKEAAARAKYMYLLTKARKLNVKVNRYDFNKKMSS</sequence>
<dbReference type="Pfam" id="PF10704">
    <property type="entry name" value="DUF2508"/>
    <property type="match status" value="1"/>
</dbReference>